<sequence>MVTLRDIAHMAGCSVGTVSRALKQQAGLTEQTRQQVMAVAERLGYDTTRLRHRKVNRLAFLLHRQHSSLAQNPFFSPVLSGVEAACREAGIVPSVLTLDPGEPIRERLQLHDPDVLLCAGYIEPEVLATLQTTGKPLVLVDAWARDLPSINADHYDGARQAVSHLLQTGCRRVAMLAGSLAHYSIRERVRGYRKALFDARVLADPDLEIVLEPSANPAESAMVAMQQLMSRPDRPDAIFAYNDTTALACLHACQLARLRVPEDVSVVGFDDILQASHASPALTTLRVDKEKLGRAGVSWLLSGQADVEHRILPVELVCRSSTRSVASPVVGG</sequence>
<protein>
    <submittedName>
        <fullName evidence="5">DNA-binding LacI/PurR family transcriptional regulator</fullName>
    </submittedName>
</protein>
<dbReference type="SUPFAM" id="SSF53822">
    <property type="entry name" value="Periplasmic binding protein-like I"/>
    <property type="match status" value="1"/>
</dbReference>
<dbReference type="InterPro" id="IPR010982">
    <property type="entry name" value="Lambda_DNA-bd_dom_sf"/>
</dbReference>
<dbReference type="AlphaFoldDB" id="A0A840MNF0"/>
<evidence type="ECO:0000256" key="2">
    <source>
        <dbReference type="ARBA" id="ARBA00023125"/>
    </source>
</evidence>
<dbReference type="GO" id="GO:0000976">
    <property type="term" value="F:transcription cis-regulatory region binding"/>
    <property type="evidence" value="ECO:0007669"/>
    <property type="project" value="TreeGrafter"/>
</dbReference>
<keyword evidence="2 5" id="KW-0238">DNA-binding</keyword>
<dbReference type="Pfam" id="PF13377">
    <property type="entry name" value="Peripla_BP_3"/>
    <property type="match status" value="1"/>
</dbReference>
<dbReference type="PANTHER" id="PTHR30146:SF109">
    <property type="entry name" value="HTH-TYPE TRANSCRIPTIONAL REGULATOR GALS"/>
    <property type="match status" value="1"/>
</dbReference>
<dbReference type="PANTHER" id="PTHR30146">
    <property type="entry name" value="LACI-RELATED TRANSCRIPTIONAL REPRESSOR"/>
    <property type="match status" value="1"/>
</dbReference>
<proteinExistence type="predicted"/>
<keyword evidence="3" id="KW-0804">Transcription</keyword>
<dbReference type="GO" id="GO:0003700">
    <property type="term" value="F:DNA-binding transcription factor activity"/>
    <property type="evidence" value="ECO:0007669"/>
    <property type="project" value="TreeGrafter"/>
</dbReference>
<dbReference type="RefSeq" id="WP_184039102.1">
    <property type="nucleotide sequence ID" value="NZ_JACHHY010000013.1"/>
</dbReference>
<evidence type="ECO:0000313" key="5">
    <source>
        <dbReference type="EMBL" id="MBB5018995.1"/>
    </source>
</evidence>
<dbReference type="Gene3D" id="1.10.260.40">
    <property type="entry name" value="lambda repressor-like DNA-binding domains"/>
    <property type="match status" value="1"/>
</dbReference>
<gene>
    <name evidence="5" type="ORF">HNQ59_002293</name>
</gene>
<reference evidence="5 6" key="1">
    <citation type="submission" date="2020-08" db="EMBL/GenBank/DDBJ databases">
        <title>Genomic Encyclopedia of Type Strains, Phase IV (KMG-IV): sequencing the most valuable type-strain genomes for metagenomic binning, comparative biology and taxonomic classification.</title>
        <authorList>
            <person name="Goeker M."/>
        </authorList>
    </citation>
    <scope>NUCLEOTIDE SEQUENCE [LARGE SCALE GENOMIC DNA]</scope>
    <source>
        <strain evidence="5 6">DSM 27165</strain>
    </source>
</reference>
<dbReference type="SUPFAM" id="SSF47413">
    <property type="entry name" value="lambda repressor-like DNA-binding domains"/>
    <property type="match status" value="1"/>
</dbReference>
<dbReference type="PROSITE" id="PS50932">
    <property type="entry name" value="HTH_LACI_2"/>
    <property type="match status" value="1"/>
</dbReference>
<dbReference type="InterPro" id="IPR000843">
    <property type="entry name" value="HTH_LacI"/>
</dbReference>
<keyword evidence="6" id="KW-1185">Reference proteome</keyword>
<dbReference type="CDD" id="cd01392">
    <property type="entry name" value="HTH_LacI"/>
    <property type="match status" value="1"/>
</dbReference>
<dbReference type="Gene3D" id="3.40.50.2300">
    <property type="match status" value="2"/>
</dbReference>
<dbReference type="InterPro" id="IPR028082">
    <property type="entry name" value="Peripla_BP_I"/>
</dbReference>
<keyword evidence="1" id="KW-0805">Transcription regulation</keyword>
<dbReference type="Proteomes" id="UP000575898">
    <property type="component" value="Unassembled WGS sequence"/>
</dbReference>
<dbReference type="SMART" id="SM00354">
    <property type="entry name" value="HTH_LACI"/>
    <property type="match status" value="1"/>
</dbReference>
<organism evidence="5 6">
    <name type="scientific">Chitinivorax tropicus</name>
    <dbReference type="NCBI Taxonomy" id="714531"/>
    <lineage>
        <taxon>Bacteria</taxon>
        <taxon>Pseudomonadati</taxon>
        <taxon>Pseudomonadota</taxon>
        <taxon>Betaproteobacteria</taxon>
        <taxon>Chitinivorax</taxon>
    </lineage>
</organism>
<name>A0A840MNF0_9PROT</name>
<evidence type="ECO:0000313" key="6">
    <source>
        <dbReference type="Proteomes" id="UP000575898"/>
    </source>
</evidence>
<evidence type="ECO:0000256" key="3">
    <source>
        <dbReference type="ARBA" id="ARBA00023163"/>
    </source>
</evidence>
<accession>A0A840MNF0</accession>
<feature type="domain" description="HTH lacI-type" evidence="4">
    <location>
        <begin position="2"/>
        <end position="56"/>
    </location>
</feature>
<dbReference type="InterPro" id="IPR046335">
    <property type="entry name" value="LacI/GalR-like_sensor"/>
</dbReference>
<dbReference type="Pfam" id="PF00356">
    <property type="entry name" value="LacI"/>
    <property type="match status" value="1"/>
</dbReference>
<evidence type="ECO:0000259" key="4">
    <source>
        <dbReference type="PROSITE" id="PS50932"/>
    </source>
</evidence>
<evidence type="ECO:0000256" key="1">
    <source>
        <dbReference type="ARBA" id="ARBA00023015"/>
    </source>
</evidence>
<dbReference type="CDD" id="cd06267">
    <property type="entry name" value="PBP1_LacI_sugar_binding-like"/>
    <property type="match status" value="1"/>
</dbReference>
<dbReference type="EMBL" id="JACHHY010000013">
    <property type="protein sequence ID" value="MBB5018995.1"/>
    <property type="molecule type" value="Genomic_DNA"/>
</dbReference>
<comment type="caution">
    <text evidence="5">The sequence shown here is derived from an EMBL/GenBank/DDBJ whole genome shotgun (WGS) entry which is preliminary data.</text>
</comment>